<protein>
    <recommendedName>
        <fullName evidence="9">Spermidine/putrescine ABC transporter substrate-binding protein</fullName>
    </recommendedName>
</protein>
<feature type="non-terminal residue" evidence="7">
    <location>
        <position position="1"/>
    </location>
</feature>
<dbReference type="PANTHER" id="PTHR30222">
    <property type="entry name" value="SPERMIDINE/PUTRESCINE-BINDING PERIPLASMIC PROTEIN"/>
    <property type="match status" value="1"/>
</dbReference>
<dbReference type="OrthoDB" id="9769319at2"/>
<dbReference type="InterPro" id="IPR006059">
    <property type="entry name" value="SBP"/>
</dbReference>
<keyword evidence="8" id="KW-1185">Reference proteome</keyword>
<gene>
    <name evidence="7" type="ORF">CJP74_07720</name>
</gene>
<dbReference type="GO" id="GO:0042597">
    <property type="term" value="C:periplasmic space"/>
    <property type="evidence" value="ECO:0007669"/>
    <property type="project" value="UniProtKB-SubCell"/>
</dbReference>
<evidence type="ECO:0000256" key="1">
    <source>
        <dbReference type="ARBA" id="ARBA00004418"/>
    </source>
</evidence>
<proteinExistence type="predicted"/>
<dbReference type="PRINTS" id="PR00909">
    <property type="entry name" value="SPERMDNBNDNG"/>
</dbReference>
<keyword evidence="2" id="KW-0813">Transport</keyword>
<keyword evidence="4" id="KW-0574">Periplasm</keyword>
<name>A0A3A1Y5E8_9GAMM</name>
<keyword evidence="6" id="KW-0812">Transmembrane</keyword>
<dbReference type="PIRSF" id="PIRSF019574">
    <property type="entry name" value="Periplasmic_polyamine_BP"/>
    <property type="match status" value="1"/>
</dbReference>
<evidence type="ECO:0000256" key="5">
    <source>
        <dbReference type="PIRSR" id="PIRSR019574-1"/>
    </source>
</evidence>
<feature type="binding site" evidence="5">
    <location>
        <position position="68"/>
    </location>
    <ligand>
        <name>spermidine</name>
        <dbReference type="ChEBI" id="CHEBI:57834"/>
    </ligand>
</feature>
<dbReference type="AlphaFoldDB" id="A0A3A1Y5E8"/>
<evidence type="ECO:0000256" key="2">
    <source>
        <dbReference type="ARBA" id="ARBA00022448"/>
    </source>
</evidence>
<dbReference type="Proteomes" id="UP000266258">
    <property type="component" value="Unassembled WGS sequence"/>
</dbReference>
<dbReference type="Pfam" id="PF13416">
    <property type="entry name" value="SBP_bac_8"/>
    <property type="match status" value="1"/>
</dbReference>
<dbReference type="CDD" id="cd13590">
    <property type="entry name" value="PBP2_PotD_PotF_like"/>
    <property type="match status" value="1"/>
</dbReference>
<reference evidence="7 8" key="1">
    <citation type="submission" date="2017-08" db="EMBL/GenBank/DDBJ databases">
        <title>Reclassification of Bisgaard taxon 37 and 44.</title>
        <authorList>
            <person name="Christensen H."/>
        </authorList>
    </citation>
    <scope>NUCLEOTIDE SEQUENCE [LARGE SCALE GENOMIC DNA]</scope>
    <source>
        <strain evidence="7 8">B96_4</strain>
    </source>
</reference>
<evidence type="ECO:0008006" key="9">
    <source>
        <dbReference type="Google" id="ProtNLM"/>
    </source>
</evidence>
<dbReference type="Gene3D" id="3.40.190.10">
    <property type="entry name" value="Periplasmic binding protein-like II"/>
    <property type="match status" value="2"/>
</dbReference>
<evidence type="ECO:0000256" key="6">
    <source>
        <dbReference type="SAM" id="Phobius"/>
    </source>
</evidence>
<feature type="transmembrane region" description="Helical" evidence="6">
    <location>
        <begin position="25"/>
        <end position="43"/>
    </location>
</feature>
<evidence type="ECO:0000313" key="7">
    <source>
        <dbReference type="EMBL" id="RIY31264.1"/>
    </source>
</evidence>
<organism evidence="7 8">
    <name type="scientific">Psittacicella melopsittaci</name>
    <dbReference type="NCBI Taxonomy" id="2028576"/>
    <lineage>
        <taxon>Bacteria</taxon>
        <taxon>Pseudomonadati</taxon>
        <taxon>Pseudomonadota</taxon>
        <taxon>Gammaproteobacteria</taxon>
        <taxon>Pasteurellales</taxon>
        <taxon>Psittacicellaceae</taxon>
        <taxon>Psittacicella</taxon>
    </lineage>
</organism>
<keyword evidence="6" id="KW-0472">Membrane</keyword>
<comment type="subcellular location">
    <subcellularLocation>
        <location evidence="1">Periplasm</location>
    </subcellularLocation>
</comment>
<dbReference type="GO" id="GO:0019808">
    <property type="term" value="F:polyamine binding"/>
    <property type="evidence" value="ECO:0007669"/>
    <property type="project" value="InterPro"/>
</dbReference>
<keyword evidence="3" id="KW-0732">Signal</keyword>
<dbReference type="GO" id="GO:0015846">
    <property type="term" value="P:polyamine transport"/>
    <property type="evidence" value="ECO:0007669"/>
    <property type="project" value="InterPro"/>
</dbReference>
<accession>A0A3A1Y5E8</accession>
<evidence type="ECO:0000313" key="8">
    <source>
        <dbReference type="Proteomes" id="UP000266258"/>
    </source>
</evidence>
<dbReference type="InterPro" id="IPR001188">
    <property type="entry name" value="Sperm_putr-bd"/>
</dbReference>
<evidence type="ECO:0000256" key="4">
    <source>
        <dbReference type="ARBA" id="ARBA00022764"/>
    </source>
</evidence>
<evidence type="ECO:0000256" key="3">
    <source>
        <dbReference type="ARBA" id="ARBA00022729"/>
    </source>
</evidence>
<dbReference type="EMBL" id="NRJH01000081">
    <property type="protein sequence ID" value="RIY31264.1"/>
    <property type="molecule type" value="Genomic_DNA"/>
</dbReference>
<sequence>FTSNPSIHFLLIFFFKRYFVNKTKIILSIIVLAIIAIVGYTFATKGSDDSVTNSNTPKQKVYIYNWTEYITSDLLNKFTKETGIEVVYTTYESNEEMYAKLKLNSNSSQPYDIVVPSNHFVARLIAENLIQPLDLSRLQVDNLLPEVLNKPFDPENKYSIPYTYGFTTIGIDKSYAPNLTIESINDLWKPEFTDIMLLNDQRDIFSLTLKGLGYDPNTTDTEQIKEAYERLLQLMPKVKTFNSDAPEVPFVNQEVRTGIIWTGSAFRGSLDDPNLTVVWPKEGSVQFIDSFVIPNGAKNIDAAYEFINFMLQPENAVEILKNLGFQPANAHIKDLLPIEWQNSPILFPPQWVFEKATLNQDLGNKLLEVYNSYWNQLRVGANK</sequence>
<keyword evidence="6" id="KW-1133">Transmembrane helix</keyword>
<dbReference type="SUPFAM" id="SSF53850">
    <property type="entry name" value="Periplasmic binding protein-like II"/>
    <property type="match status" value="1"/>
</dbReference>
<comment type="caution">
    <text evidence="7">The sequence shown here is derived from an EMBL/GenBank/DDBJ whole genome shotgun (WGS) entry which is preliminary data.</text>
</comment>
<dbReference type="PANTHER" id="PTHR30222:SF17">
    <property type="entry name" value="SPERMIDINE_PUTRESCINE-BINDING PERIPLASMIC PROTEIN"/>
    <property type="match status" value="1"/>
</dbReference>